<dbReference type="PANTHER" id="PTHR11803:SF39">
    <property type="entry name" value="2-IMINOBUTANOATE_2-IMINOPROPANOATE DEAMINASE"/>
    <property type="match status" value="1"/>
</dbReference>
<name>V6LFT2_9EUKA</name>
<evidence type="ECO:0000313" key="1">
    <source>
        <dbReference type="EMBL" id="EST43148.1"/>
    </source>
</evidence>
<dbReference type="GO" id="GO:0005739">
    <property type="term" value="C:mitochondrion"/>
    <property type="evidence" value="ECO:0007669"/>
    <property type="project" value="TreeGrafter"/>
</dbReference>
<dbReference type="CDD" id="cd00448">
    <property type="entry name" value="YjgF_YER057c_UK114_family"/>
    <property type="match status" value="1"/>
</dbReference>
<dbReference type="Proteomes" id="UP000018208">
    <property type="component" value="Unassembled WGS sequence"/>
</dbReference>
<dbReference type="EMBL" id="KI546144">
    <property type="protein sequence ID" value="EST43148.1"/>
    <property type="molecule type" value="Genomic_DNA"/>
</dbReference>
<dbReference type="InterPro" id="IPR035959">
    <property type="entry name" value="RutC-like_sf"/>
</dbReference>
<gene>
    <name evidence="1" type="ORF">SS50377_17205</name>
    <name evidence="2" type="ORF">SS50377_24879</name>
</gene>
<organism evidence="1">
    <name type="scientific">Spironucleus salmonicida</name>
    <dbReference type="NCBI Taxonomy" id="348837"/>
    <lineage>
        <taxon>Eukaryota</taxon>
        <taxon>Metamonada</taxon>
        <taxon>Diplomonadida</taxon>
        <taxon>Hexamitidae</taxon>
        <taxon>Hexamitinae</taxon>
        <taxon>Spironucleus</taxon>
    </lineage>
</organism>
<reference evidence="1 2" key="1">
    <citation type="journal article" date="2014" name="PLoS Genet.">
        <title>The Genome of Spironucleus salmonicida Highlights a Fish Pathogen Adapted to Fluctuating Environments.</title>
        <authorList>
            <person name="Xu F."/>
            <person name="Jerlstrom-Hultqvist J."/>
            <person name="Einarsson E."/>
            <person name="Astvaldsson A."/>
            <person name="Svard S.G."/>
            <person name="Andersson J.O."/>
        </authorList>
    </citation>
    <scope>NUCLEOTIDE SEQUENCE</scope>
    <source>
        <strain evidence="2">ATCC 50377</strain>
    </source>
</reference>
<dbReference type="Gene3D" id="3.30.1330.40">
    <property type="entry name" value="RutC-like"/>
    <property type="match status" value="1"/>
</dbReference>
<dbReference type="SUPFAM" id="SSF55298">
    <property type="entry name" value="YjgF-like"/>
    <property type="match status" value="1"/>
</dbReference>
<sequence>MLTQISTSSTTVGPYSPAIIANNTIFTSGQLGFRDGVMPPSIIDQTNNVLINLKAVLEAGKSSIQQVYKCQIFIKKGNSQDIVIKIFNEYFNGCDVQKVVIEVEDIAAGAVVEIDAIGKIME</sequence>
<evidence type="ECO:0000313" key="2">
    <source>
        <dbReference type="EMBL" id="KAH0572766.1"/>
    </source>
</evidence>
<dbReference type="EMBL" id="AUWU02000005">
    <property type="protein sequence ID" value="KAH0572766.1"/>
    <property type="molecule type" value="Genomic_DNA"/>
</dbReference>
<accession>V6LFT2</accession>
<dbReference type="AlphaFoldDB" id="V6LFT2"/>
<evidence type="ECO:0000313" key="3">
    <source>
        <dbReference type="Proteomes" id="UP000018208"/>
    </source>
</evidence>
<dbReference type="GO" id="GO:0019239">
    <property type="term" value="F:deaminase activity"/>
    <property type="evidence" value="ECO:0007669"/>
    <property type="project" value="TreeGrafter"/>
</dbReference>
<dbReference type="GO" id="GO:0005829">
    <property type="term" value="C:cytosol"/>
    <property type="evidence" value="ECO:0007669"/>
    <property type="project" value="TreeGrafter"/>
</dbReference>
<protein>
    <submittedName>
        <fullName evidence="1">Endoribonuclease L-PSP</fullName>
    </submittedName>
</protein>
<dbReference type="OrthoDB" id="309640at2759"/>
<dbReference type="InterPro" id="IPR006175">
    <property type="entry name" value="YjgF/YER057c/UK114"/>
</dbReference>
<keyword evidence="3" id="KW-1185">Reference proteome</keyword>
<proteinExistence type="predicted"/>
<dbReference type="PANTHER" id="PTHR11803">
    <property type="entry name" value="2-IMINOBUTANOATE/2-IMINOPROPANOATE DEAMINASE RIDA"/>
    <property type="match status" value="1"/>
</dbReference>
<reference evidence="2" key="2">
    <citation type="submission" date="2020-12" db="EMBL/GenBank/DDBJ databases">
        <title>New Spironucleus salmonicida genome in near-complete chromosomes.</title>
        <authorList>
            <person name="Xu F."/>
            <person name="Kurt Z."/>
            <person name="Jimenez-Gonzalez A."/>
            <person name="Astvaldsson A."/>
            <person name="Andersson J.O."/>
            <person name="Svard S.G."/>
        </authorList>
    </citation>
    <scope>NUCLEOTIDE SEQUENCE</scope>
    <source>
        <strain evidence="2">ATCC 50377</strain>
    </source>
</reference>
<dbReference type="Pfam" id="PF01042">
    <property type="entry name" value="Ribonuc_L-PSP"/>
    <property type="match status" value="1"/>
</dbReference>
<dbReference type="VEuPathDB" id="GiardiaDB:SS50377_24879"/>